<dbReference type="STRING" id="760011.Spico_1305"/>
<dbReference type="RefSeq" id="WP_013739908.1">
    <property type="nucleotide sequence ID" value="NC_015436.1"/>
</dbReference>
<evidence type="ECO:0000313" key="2">
    <source>
        <dbReference type="Proteomes" id="UP000007939"/>
    </source>
</evidence>
<name>F4GM38_PARC1</name>
<dbReference type="Proteomes" id="UP000007939">
    <property type="component" value="Chromosome"/>
</dbReference>
<protein>
    <submittedName>
        <fullName evidence="1">Uncharacterized protein</fullName>
    </submittedName>
</protein>
<dbReference type="KEGG" id="scc:Spico_1305"/>
<gene>
    <name evidence="1" type="ordered locus">Spico_1305</name>
</gene>
<proteinExistence type="predicted"/>
<dbReference type="OrthoDB" id="7335506at2"/>
<sequence length="416" mass="45771">MDIRRLSLWAGRTASVLSNDAVHAVIEDQGGMILEFSAPNRLGGRLNAHGVPWYHGHGMSVYNDDNHDFWRDEQLLYHRAGGYFSFPNVGMTSRVGDVLHPYDGASSRGYWMVERYGTDPEFGGVWLLSTLRNKEDGNQWRIRKVDVMLPFHPVLYSGYIMTNTGSSPLQAEASFQSLLGAPFLESDSYISSVASHWYVSEYQELPSIQRRLQPGAVFEKLKQAPGFGGDTVDMSVFSGMTGTADFISGLVPRDAPLSWTVAVNPRQQMAYVVFAPGPAYRGEGHVPADYTHFGFNYGGFQRTPYALYDGGTGLSGEIVCGMGVYHKDSGLAQAVVQGQCDGVPTFFTLEPGENRSWMSAIAFTAYENARMNAGLHSVEATQDSLILKRTKSVIPIPADTSFHALKTIMGRVGYSL</sequence>
<dbReference type="eggNOG" id="ENOG5033PE0">
    <property type="taxonomic scope" value="Bacteria"/>
</dbReference>
<keyword evidence="2" id="KW-1185">Reference proteome</keyword>
<dbReference type="HOGENOM" id="CLU_658784_0_0_12"/>
<organism evidence="1 2">
    <name type="scientific">Parasphaerochaeta coccoides (strain ATCC BAA-1237 / DSM 17374 / SPN1)</name>
    <name type="common">Sphaerochaeta coccoides</name>
    <dbReference type="NCBI Taxonomy" id="760011"/>
    <lineage>
        <taxon>Bacteria</taxon>
        <taxon>Pseudomonadati</taxon>
        <taxon>Spirochaetota</taxon>
        <taxon>Spirochaetia</taxon>
        <taxon>Spirochaetales</taxon>
        <taxon>Sphaerochaetaceae</taxon>
        <taxon>Parasphaerochaeta</taxon>
    </lineage>
</organism>
<dbReference type="EMBL" id="CP002659">
    <property type="protein sequence ID" value="AEC02513.1"/>
    <property type="molecule type" value="Genomic_DNA"/>
</dbReference>
<reference evidence="2" key="1">
    <citation type="submission" date="2011-04" db="EMBL/GenBank/DDBJ databases">
        <title>The complete genome of Spirochaeta coccoides DSM 17374.</title>
        <authorList>
            <person name="Lucas S."/>
            <person name="Copeland A."/>
            <person name="Lapidus A."/>
            <person name="Bruce D."/>
            <person name="Goodwin L."/>
            <person name="Pitluck S."/>
            <person name="Peters L."/>
            <person name="Kyrpides N."/>
            <person name="Mavromatis K."/>
            <person name="Pagani I."/>
            <person name="Ivanova N."/>
            <person name="Ovchinnikova G."/>
            <person name="Lu M."/>
            <person name="Detter J.C."/>
            <person name="Tapia R."/>
            <person name="Han C."/>
            <person name="Land M."/>
            <person name="Hauser L."/>
            <person name="Markowitz V."/>
            <person name="Cheng J.-F."/>
            <person name="Hugenholtz P."/>
            <person name="Woyke T."/>
            <person name="Wu D."/>
            <person name="Spring S."/>
            <person name="Schroeder M."/>
            <person name="Brambilla E."/>
            <person name="Klenk H.-P."/>
            <person name="Eisen J.A."/>
        </authorList>
    </citation>
    <scope>NUCLEOTIDE SEQUENCE [LARGE SCALE GENOMIC DNA]</scope>
    <source>
        <strain evidence="2">ATCC BAA-1237 / DSM 17374 / SPN1</strain>
    </source>
</reference>
<evidence type="ECO:0000313" key="1">
    <source>
        <dbReference type="EMBL" id="AEC02513.1"/>
    </source>
</evidence>
<accession>F4GM38</accession>
<dbReference type="AlphaFoldDB" id="F4GM38"/>
<reference evidence="1 2" key="2">
    <citation type="journal article" date="2012" name="Stand. Genomic Sci.">
        <title>Complete genome sequence of the termite hindgut bacterium Spirochaeta coccoides type strain (SPN1(T)), reclassification in the genus Sphaerochaeta as Sphaerochaeta coccoides comb. nov. and emendations of the family Spirochaetaceae and the genus Sphaerochaeta.</title>
        <authorList>
            <person name="Abt B."/>
            <person name="Han C."/>
            <person name="Scheuner C."/>
            <person name="Lu M."/>
            <person name="Lapidus A."/>
            <person name="Nolan M."/>
            <person name="Lucas S."/>
            <person name="Hammon N."/>
            <person name="Deshpande S."/>
            <person name="Cheng J.F."/>
            <person name="Tapia R."/>
            <person name="Goodwin L.A."/>
            <person name="Pitluck S."/>
            <person name="Liolios K."/>
            <person name="Pagani I."/>
            <person name="Ivanova N."/>
            <person name="Mavromatis K."/>
            <person name="Mikhailova N."/>
            <person name="Huntemann M."/>
            <person name="Pati A."/>
            <person name="Chen A."/>
            <person name="Palaniappan K."/>
            <person name="Land M."/>
            <person name="Hauser L."/>
            <person name="Brambilla E.M."/>
            <person name="Rohde M."/>
            <person name="Spring S."/>
            <person name="Gronow S."/>
            <person name="Goker M."/>
            <person name="Woyke T."/>
            <person name="Bristow J."/>
            <person name="Eisen J.A."/>
            <person name="Markowitz V."/>
            <person name="Hugenholtz P."/>
            <person name="Kyrpides N.C."/>
            <person name="Klenk H.P."/>
            <person name="Detter J.C."/>
        </authorList>
    </citation>
    <scope>NUCLEOTIDE SEQUENCE [LARGE SCALE GENOMIC DNA]</scope>
    <source>
        <strain evidence="2">ATCC BAA-1237 / DSM 17374 / SPN1</strain>
    </source>
</reference>